<organism evidence="1 2">
    <name type="scientific">Mortierella isabellina</name>
    <name type="common">Filamentous fungus</name>
    <name type="synonym">Umbelopsis isabellina</name>
    <dbReference type="NCBI Taxonomy" id="91625"/>
    <lineage>
        <taxon>Eukaryota</taxon>
        <taxon>Fungi</taxon>
        <taxon>Fungi incertae sedis</taxon>
        <taxon>Mucoromycota</taxon>
        <taxon>Mucoromycotina</taxon>
        <taxon>Umbelopsidomycetes</taxon>
        <taxon>Umbelopsidales</taxon>
        <taxon>Umbelopsidaceae</taxon>
        <taxon>Umbelopsis</taxon>
    </lineage>
</organism>
<reference evidence="1" key="1">
    <citation type="submission" date="2020-12" db="EMBL/GenBank/DDBJ databases">
        <title>Metabolic potential, ecology and presence of endohyphal bacteria is reflected in genomic diversity of Mucoromycotina.</title>
        <authorList>
            <person name="Muszewska A."/>
            <person name="Okrasinska A."/>
            <person name="Steczkiewicz K."/>
            <person name="Drgas O."/>
            <person name="Orlowska M."/>
            <person name="Perlinska-Lenart U."/>
            <person name="Aleksandrzak-Piekarczyk T."/>
            <person name="Szatraj K."/>
            <person name="Zielenkiewicz U."/>
            <person name="Pilsyk S."/>
            <person name="Malc E."/>
            <person name="Mieczkowski P."/>
            <person name="Kruszewska J.S."/>
            <person name="Biernat P."/>
            <person name="Pawlowska J."/>
        </authorList>
    </citation>
    <scope>NUCLEOTIDE SEQUENCE</scope>
    <source>
        <strain evidence="1">WA0000067209</strain>
    </source>
</reference>
<gene>
    <name evidence="1" type="ORF">INT43_002312</name>
</gene>
<accession>A0A8H7UP32</accession>
<sequence>MALKYDNLCSKEAINAKVNDQLSTYACQRLSIKVEEYDIQEIETTDIKIQNSERSTLHLEVETYSELESILQPLVNKSNVEPRLHGQFELPNVLPDALVPNAVLNLEQRARNQDPRISRLQLSISYEDVMDVIMGKAADEWCCLAFKISPLKVSTAKTWRKQPRPIIDGLASITLATFIGRDCEEDFGMATAAAFYKQASNRMDTLFDCMNDDAVIAYFLLSYASNLMRLSEQQKTWQSLASILLFHLTQNYKHDMDNFDLIRLCWCRWYYIDAWISLTLNRPLLLSNKHPVHVPTLSELISTNSVVNEVTLDLFHFAALGEMMRKAITGLKSRAFFDMNNVPGYSMPSQAYHNFNREHREWFRQLEAAAQAERALVIIGPQKFNFKPKVDVHLHLSYHSICLIILFQFLSPGSQPPEEIIIETLESIFQLLSGLEYLKEINCDQSTYHHMFFAIHSAAKLIYEHCDDDDSVKAIAREQICLNSYLLKATAAYEYDLYKLRSYGEKIDRDFEQLEIESDDEIISTVDESCFQVFRAGPIFRQTKGKQRRQKLRFRKALH</sequence>
<name>A0A8H7UP32_MORIS</name>
<evidence type="ECO:0000313" key="2">
    <source>
        <dbReference type="Proteomes" id="UP000654370"/>
    </source>
</evidence>
<comment type="caution">
    <text evidence="1">The sequence shown here is derived from an EMBL/GenBank/DDBJ whole genome shotgun (WGS) entry which is preliminary data.</text>
</comment>
<protein>
    <recommendedName>
        <fullName evidence="3">Transcription factor domain-containing protein</fullName>
    </recommendedName>
</protein>
<proteinExistence type="predicted"/>
<evidence type="ECO:0008006" key="3">
    <source>
        <dbReference type="Google" id="ProtNLM"/>
    </source>
</evidence>
<evidence type="ECO:0000313" key="1">
    <source>
        <dbReference type="EMBL" id="KAG2185874.1"/>
    </source>
</evidence>
<dbReference type="EMBL" id="JAEPQZ010000001">
    <property type="protein sequence ID" value="KAG2185874.1"/>
    <property type="molecule type" value="Genomic_DNA"/>
</dbReference>
<dbReference type="OrthoDB" id="2354504at2759"/>
<keyword evidence="2" id="KW-1185">Reference proteome</keyword>
<dbReference type="CDD" id="cd12148">
    <property type="entry name" value="fungal_TF_MHR"/>
    <property type="match status" value="1"/>
</dbReference>
<dbReference type="Proteomes" id="UP000654370">
    <property type="component" value="Unassembled WGS sequence"/>
</dbReference>
<dbReference type="AlphaFoldDB" id="A0A8H7UP32"/>